<protein>
    <submittedName>
        <fullName evidence="1">Uncharacterized protein</fullName>
    </submittedName>
</protein>
<gene>
    <name evidence="1" type="ORF">ADIWIN_2342</name>
</gene>
<sequence length="41" mass="4497">MSAAAFATIATFQVVLLSKTAVTFGCQIIITVFNWDVFFHS</sequence>
<proteinExistence type="predicted"/>
<organism evidence="1 2">
    <name type="scientific">Winogradskyella psychrotolerans RS-3</name>
    <dbReference type="NCBI Taxonomy" id="641526"/>
    <lineage>
        <taxon>Bacteria</taxon>
        <taxon>Pseudomonadati</taxon>
        <taxon>Bacteroidota</taxon>
        <taxon>Flavobacteriia</taxon>
        <taxon>Flavobacteriales</taxon>
        <taxon>Flavobacteriaceae</taxon>
        <taxon>Winogradskyella</taxon>
    </lineage>
</organism>
<name>S7X154_9FLAO</name>
<dbReference type="Proteomes" id="UP000014962">
    <property type="component" value="Unassembled WGS sequence"/>
</dbReference>
<reference evidence="1 2" key="1">
    <citation type="journal article" date="2013" name="Genome Announc.">
        <title>Draft Genome Sequence of Winogradskyella psychrotolerans RS-3T, Isolated from the Marine Transect of Kongsfjorden, Ny-Alesund, Svalbard, Arctic Ocean.</title>
        <authorList>
            <person name="Kumar Pinnaka A."/>
            <person name="Ara S."/>
            <person name="Singh A."/>
            <person name="Shivaji S."/>
        </authorList>
    </citation>
    <scope>NUCLEOTIDE SEQUENCE [LARGE SCALE GENOMIC DNA]</scope>
    <source>
        <strain evidence="1 2">RS-3</strain>
    </source>
</reference>
<keyword evidence="2" id="KW-1185">Reference proteome</keyword>
<accession>S7X154</accession>
<dbReference type="EMBL" id="ATMR01000102">
    <property type="protein sequence ID" value="EPR72729.1"/>
    <property type="molecule type" value="Genomic_DNA"/>
</dbReference>
<comment type="caution">
    <text evidence="1">The sequence shown here is derived from an EMBL/GenBank/DDBJ whole genome shotgun (WGS) entry which is preliminary data.</text>
</comment>
<dbReference type="AlphaFoldDB" id="S7X154"/>
<dbReference type="STRING" id="641526.ADIWIN_2342"/>
<evidence type="ECO:0000313" key="1">
    <source>
        <dbReference type="EMBL" id="EPR72729.1"/>
    </source>
</evidence>
<evidence type="ECO:0000313" key="2">
    <source>
        <dbReference type="Proteomes" id="UP000014962"/>
    </source>
</evidence>